<name>A0A413UAK5_9FIRM</name>
<dbReference type="AlphaFoldDB" id="A0A413UAK5"/>
<comment type="caution">
    <text evidence="1">The sequence shown here is derived from an EMBL/GenBank/DDBJ whole genome shotgun (WGS) entry which is preliminary data.</text>
</comment>
<protein>
    <submittedName>
        <fullName evidence="1">L-ribulose-5-phosphate 4-epimerase</fullName>
    </submittedName>
</protein>
<organism evidence="1 2">
    <name type="scientific">Holdemanella biformis</name>
    <dbReference type="NCBI Taxonomy" id="1735"/>
    <lineage>
        <taxon>Bacteria</taxon>
        <taxon>Bacillati</taxon>
        <taxon>Bacillota</taxon>
        <taxon>Erysipelotrichia</taxon>
        <taxon>Erysipelotrichales</taxon>
        <taxon>Erysipelotrichaceae</taxon>
        <taxon>Holdemanella</taxon>
    </lineage>
</organism>
<proteinExistence type="predicted"/>
<dbReference type="EMBL" id="QSGD01000048">
    <property type="protein sequence ID" value="RHB02081.1"/>
    <property type="molecule type" value="Genomic_DNA"/>
</dbReference>
<gene>
    <name evidence="1" type="ORF">DW907_09995</name>
</gene>
<sequence>MDKLNREYRLGLYEKSMPSTLTWVEKLTIAKKSG</sequence>
<dbReference type="Proteomes" id="UP000285288">
    <property type="component" value="Unassembled WGS sequence"/>
</dbReference>
<accession>A0A413UAK5</accession>
<feature type="non-terminal residue" evidence="1">
    <location>
        <position position="34"/>
    </location>
</feature>
<reference evidence="1 2" key="1">
    <citation type="submission" date="2018-08" db="EMBL/GenBank/DDBJ databases">
        <title>A genome reference for cultivated species of the human gut microbiota.</title>
        <authorList>
            <person name="Zou Y."/>
            <person name="Xue W."/>
            <person name="Luo G."/>
        </authorList>
    </citation>
    <scope>NUCLEOTIDE SEQUENCE [LARGE SCALE GENOMIC DNA]</scope>
    <source>
        <strain evidence="1 2">AM42-13AC</strain>
    </source>
</reference>
<evidence type="ECO:0000313" key="2">
    <source>
        <dbReference type="Proteomes" id="UP000285288"/>
    </source>
</evidence>
<evidence type="ECO:0000313" key="1">
    <source>
        <dbReference type="EMBL" id="RHB02081.1"/>
    </source>
</evidence>